<dbReference type="RefSeq" id="WP_251878994.1">
    <property type="nucleotide sequence ID" value="NZ_CP082275.1"/>
</dbReference>
<evidence type="ECO:0000256" key="1">
    <source>
        <dbReference type="SAM" id="SignalP"/>
    </source>
</evidence>
<dbReference type="Proteomes" id="UP001056255">
    <property type="component" value="Chromosome I"/>
</dbReference>
<accession>A0ABY4WXL8</accession>
<evidence type="ECO:0008006" key="4">
    <source>
        <dbReference type="Google" id="ProtNLM"/>
    </source>
</evidence>
<sequence>MLKRIFITFMFAIISPPLFAWDAVKSGKILDMHVTGGGNYDLRVVLQGRPKLCGNNNDWAYINESDANYQSYLSVLLSAKVADRTVELYATRESSSGKGYCKIGYMILK</sequence>
<organism evidence="2 3">
    <name type="scientific">Grimontia kaedaensis</name>
    <dbReference type="NCBI Taxonomy" id="2872157"/>
    <lineage>
        <taxon>Bacteria</taxon>
        <taxon>Pseudomonadati</taxon>
        <taxon>Pseudomonadota</taxon>
        <taxon>Gammaproteobacteria</taxon>
        <taxon>Vibrionales</taxon>
        <taxon>Vibrionaceae</taxon>
        <taxon>Grimontia</taxon>
    </lineage>
</organism>
<evidence type="ECO:0000313" key="2">
    <source>
        <dbReference type="EMBL" id="USH03731.1"/>
    </source>
</evidence>
<feature type="chain" id="PRO_5046171926" description="Secreted protein" evidence="1">
    <location>
        <begin position="21"/>
        <end position="109"/>
    </location>
</feature>
<keyword evidence="1" id="KW-0732">Signal</keyword>
<name>A0ABY4WXL8_9GAMM</name>
<feature type="signal peptide" evidence="1">
    <location>
        <begin position="1"/>
        <end position="20"/>
    </location>
</feature>
<proteinExistence type="predicted"/>
<dbReference type="EMBL" id="CP082275">
    <property type="protein sequence ID" value="USH03731.1"/>
    <property type="molecule type" value="Genomic_DNA"/>
</dbReference>
<keyword evidence="3" id="KW-1185">Reference proteome</keyword>
<reference evidence="2" key="1">
    <citation type="submission" date="2021-08" db="EMBL/GenBank/DDBJ databases">
        <authorList>
            <person name="Sakaguchi M."/>
            <person name="Kikuchi T."/>
            <person name="Urbanczyk H."/>
        </authorList>
    </citation>
    <scope>NUCLEOTIDE SEQUENCE</scope>
    <source>
        <strain evidence="2">020920N</strain>
    </source>
</reference>
<evidence type="ECO:0000313" key="3">
    <source>
        <dbReference type="Proteomes" id="UP001056255"/>
    </source>
</evidence>
<gene>
    <name evidence="2" type="ORF">K6Q96_06985</name>
</gene>
<protein>
    <recommendedName>
        <fullName evidence="4">Secreted protein</fullName>
    </recommendedName>
</protein>